<dbReference type="FunFam" id="1.10.3720.10:FF:000001">
    <property type="entry name" value="Glycine betaine ABC transporter, permease"/>
    <property type="match status" value="1"/>
</dbReference>
<keyword evidence="5 6" id="KW-0472">Membrane</keyword>
<dbReference type="GO" id="GO:0055085">
    <property type="term" value="P:transmembrane transport"/>
    <property type="evidence" value="ECO:0007669"/>
    <property type="project" value="InterPro"/>
</dbReference>
<feature type="domain" description="ABC transmembrane type-1" evidence="7">
    <location>
        <begin position="45"/>
        <end position="226"/>
    </location>
</feature>
<accession>A0A2T3IXL0</accession>
<feature type="transmembrane region" description="Helical" evidence="6">
    <location>
        <begin position="111"/>
        <end position="129"/>
    </location>
</feature>
<keyword evidence="3 6" id="KW-0812">Transmembrane</keyword>
<dbReference type="EMBL" id="PYMH01000006">
    <property type="protein sequence ID" value="PSU33252.1"/>
    <property type="molecule type" value="Genomic_DNA"/>
</dbReference>
<feature type="transmembrane region" description="Helical" evidence="6">
    <location>
        <begin position="162"/>
        <end position="187"/>
    </location>
</feature>
<dbReference type="OrthoDB" id="9801163at2"/>
<comment type="caution">
    <text evidence="8">The sequence shown here is derived from an EMBL/GenBank/DDBJ whole genome shotgun (WGS) entry which is preliminary data.</text>
</comment>
<proteinExistence type="inferred from homology"/>
<keyword evidence="2 6" id="KW-0813">Transport</keyword>
<dbReference type="PANTHER" id="PTHR30177">
    <property type="entry name" value="GLYCINE BETAINE/L-PROLINE TRANSPORT SYSTEM PERMEASE PROTEIN PROW"/>
    <property type="match status" value="1"/>
</dbReference>
<dbReference type="RefSeq" id="WP_107349463.1">
    <property type="nucleotide sequence ID" value="NZ_PYMH01000006.1"/>
</dbReference>
<dbReference type="PROSITE" id="PS50928">
    <property type="entry name" value="ABC_TM1"/>
    <property type="match status" value="1"/>
</dbReference>
<evidence type="ECO:0000256" key="1">
    <source>
        <dbReference type="ARBA" id="ARBA00004651"/>
    </source>
</evidence>
<dbReference type="SUPFAM" id="SSF161098">
    <property type="entry name" value="MetI-like"/>
    <property type="match status" value="1"/>
</dbReference>
<dbReference type="GO" id="GO:0031460">
    <property type="term" value="P:glycine betaine transport"/>
    <property type="evidence" value="ECO:0007669"/>
    <property type="project" value="TreeGrafter"/>
</dbReference>
<keyword evidence="9" id="KW-1185">Reference proteome</keyword>
<keyword evidence="4 6" id="KW-1133">Transmembrane helix</keyword>
<comment type="similarity">
    <text evidence="6">Belongs to the binding-protein-dependent transport system permease family.</text>
</comment>
<evidence type="ECO:0000256" key="3">
    <source>
        <dbReference type="ARBA" id="ARBA00022692"/>
    </source>
</evidence>
<dbReference type="Gene3D" id="1.10.3720.10">
    <property type="entry name" value="MetI-like"/>
    <property type="match status" value="1"/>
</dbReference>
<sequence>MKSINLSPYFNALLLVTVFLLGIWVQSSGFVEQFVYYWDEILYLSGHHIKLTLISGSIAILVGVPVGIILSRPSCRKSADVVMQIFNIGTTVPTLAVLALSMSFLGIGDKPAVFALAFASVLPILRNTYTGLLSVPAHLKETATGIGLTPAQQLVKVELPNAMYVIMAGIRTAFAINIGTVPLAFQIGGTGLGELIFAGIDLYDTPMMLAGAIPTAVLALIMDVILGMVTFLIVSKGVNPNRNE</sequence>
<evidence type="ECO:0000313" key="9">
    <source>
        <dbReference type="Proteomes" id="UP000241222"/>
    </source>
</evidence>
<evidence type="ECO:0000313" key="8">
    <source>
        <dbReference type="EMBL" id="PSU33252.1"/>
    </source>
</evidence>
<dbReference type="InterPro" id="IPR035906">
    <property type="entry name" value="MetI-like_sf"/>
</dbReference>
<dbReference type="PANTHER" id="PTHR30177:SF4">
    <property type="entry name" value="OSMOPROTECTANT IMPORT PERMEASE PROTEIN OSMW"/>
    <property type="match status" value="1"/>
</dbReference>
<feature type="transmembrane region" description="Helical" evidence="6">
    <location>
        <begin position="51"/>
        <end position="70"/>
    </location>
</feature>
<dbReference type="Pfam" id="PF00528">
    <property type="entry name" value="BPD_transp_1"/>
    <property type="match status" value="1"/>
</dbReference>
<dbReference type="InterPro" id="IPR000515">
    <property type="entry name" value="MetI-like"/>
</dbReference>
<protein>
    <submittedName>
        <fullName evidence="8">ABC transporter permease</fullName>
    </submittedName>
</protein>
<evidence type="ECO:0000256" key="6">
    <source>
        <dbReference type="RuleBase" id="RU363032"/>
    </source>
</evidence>
<evidence type="ECO:0000256" key="2">
    <source>
        <dbReference type="ARBA" id="ARBA00022448"/>
    </source>
</evidence>
<evidence type="ECO:0000256" key="4">
    <source>
        <dbReference type="ARBA" id="ARBA00022989"/>
    </source>
</evidence>
<evidence type="ECO:0000256" key="5">
    <source>
        <dbReference type="ARBA" id="ARBA00023136"/>
    </source>
</evidence>
<organism evidence="8 9">
    <name type="scientific">Photobacterium lutimaris</name>
    <dbReference type="NCBI Taxonomy" id="388278"/>
    <lineage>
        <taxon>Bacteria</taxon>
        <taxon>Pseudomonadati</taxon>
        <taxon>Pseudomonadota</taxon>
        <taxon>Gammaproteobacteria</taxon>
        <taxon>Vibrionales</taxon>
        <taxon>Vibrionaceae</taxon>
        <taxon>Photobacterium</taxon>
    </lineage>
</organism>
<dbReference type="GO" id="GO:0005886">
    <property type="term" value="C:plasma membrane"/>
    <property type="evidence" value="ECO:0007669"/>
    <property type="project" value="UniProtKB-SubCell"/>
</dbReference>
<dbReference type="InterPro" id="IPR051204">
    <property type="entry name" value="ABC_transp_perm/SBD"/>
</dbReference>
<comment type="subcellular location">
    <subcellularLocation>
        <location evidence="1 6">Cell membrane</location>
        <topology evidence="1 6">Multi-pass membrane protein</topology>
    </subcellularLocation>
</comment>
<dbReference type="Proteomes" id="UP000241222">
    <property type="component" value="Unassembled WGS sequence"/>
</dbReference>
<reference evidence="8 9" key="1">
    <citation type="submission" date="2018-03" db="EMBL/GenBank/DDBJ databases">
        <title>Whole genome sequencing of Histamine producing bacteria.</title>
        <authorList>
            <person name="Butler K."/>
        </authorList>
    </citation>
    <scope>NUCLEOTIDE SEQUENCE [LARGE SCALE GENOMIC DNA]</scope>
    <source>
        <strain evidence="8 9">JCM 13586</strain>
    </source>
</reference>
<dbReference type="CDD" id="cd06261">
    <property type="entry name" value="TM_PBP2"/>
    <property type="match status" value="1"/>
</dbReference>
<feature type="transmembrane region" description="Helical" evidence="6">
    <location>
        <begin position="207"/>
        <end position="234"/>
    </location>
</feature>
<evidence type="ECO:0000259" key="7">
    <source>
        <dbReference type="PROSITE" id="PS50928"/>
    </source>
</evidence>
<dbReference type="AlphaFoldDB" id="A0A2T3IXL0"/>
<name>A0A2T3IXL0_9GAMM</name>
<feature type="transmembrane region" description="Helical" evidence="6">
    <location>
        <begin position="82"/>
        <end position="105"/>
    </location>
</feature>
<gene>
    <name evidence="8" type="ORF">C9I99_13760</name>
</gene>